<evidence type="ECO:0008006" key="4">
    <source>
        <dbReference type="Google" id="ProtNLM"/>
    </source>
</evidence>
<feature type="transmembrane region" description="Helical" evidence="1">
    <location>
        <begin position="131"/>
        <end position="153"/>
    </location>
</feature>
<dbReference type="RefSeq" id="WP_377044324.1">
    <property type="nucleotide sequence ID" value="NZ_JBHLUN010000006.1"/>
</dbReference>
<gene>
    <name evidence="2" type="ORF">ACFFGY_09960</name>
</gene>
<feature type="transmembrane region" description="Helical" evidence="1">
    <location>
        <begin position="56"/>
        <end position="77"/>
    </location>
</feature>
<organism evidence="2 3">
    <name type="scientific">Roseomonas elaeocarpi</name>
    <dbReference type="NCBI Taxonomy" id="907779"/>
    <lineage>
        <taxon>Bacteria</taxon>
        <taxon>Pseudomonadati</taxon>
        <taxon>Pseudomonadota</taxon>
        <taxon>Alphaproteobacteria</taxon>
        <taxon>Acetobacterales</taxon>
        <taxon>Roseomonadaceae</taxon>
        <taxon>Roseomonas</taxon>
    </lineage>
</organism>
<keyword evidence="1" id="KW-1133">Transmembrane helix</keyword>
<proteinExistence type="predicted"/>
<sequence length="162" mass="18074">MTVADKAAEGPRKRRWTIRLGAIALVAVALALMHWADVTKAILYNAHCQPYATGYPVWRLSPMTVAEFLLPAIPILFLRPGKRLYVPLCLLLPLLPAAFSYVQEAQIPTDCFSGQRDGNEHYELMGMGAEFLYLLLSLSLWCSFLLDLLFRALPLPGATTPR</sequence>
<dbReference type="Proteomes" id="UP001589865">
    <property type="component" value="Unassembled WGS sequence"/>
</dbReference>
<accession>A0ABV6JS67</accession>
<evidence type="ECO:0000313" key="2">
    <source>
        <dbReference type="EMBL" id="MFC0408573.1"/>
    </source>
</evidence>
<keyword evidence="3" id="KW-1185">Reference proteome</keyword>
<evidence type="ECO:0000313" key="3">
    <source>
        <dbReference type="Proteomes" id="UP001589865"/>
    </source>
</evidence>
<reference evidence="2 3" key="1">
    <citation type="submission" date="2024-09" db="EMBL/GenBank/DDBJ databases">
        <authorList>
            <person name="Sun Q."/>
            <person name="Mori K."/>
        </authorList>
    </citation>
    <scope>NUCLEOTIDE SEQUENCE [LARGE SCALE GENOMIC DNA]</scope>
    <source>
        <strain evidence="2 3">TBRC 5777</strain>
    </source>
</reference>
<comment type="caution">
    <text evidence="2">The sequence shown here is derived from an EMBL/GenBank/DDBJ whole genome shotgun (WGS) entry which is preliminary data.</text>
</comment>
<feature type="transmembrane region" description="Helical" evidence="1">
    <location>
        <begin position="84"/>
        <end position="102"/>
    </location>
</feature>
<keyword evidence="1" id="KW-0812">Transmembrane</keyword>
<dbReference type="EMBL" id="JBHLUN010000006">
    <property type="protein sequence ID" value="MFC0408573.1"/>
    <property type="molecule type" value="Genomic_DNA"/>
</dbReference>
<feature type="transmembrane region" description="Helical" evidence="1">
    <location>
        <begin position="16"/>
        <end position="36"/>
    </location>
</feature>
<name>A0ABV6JS67_9PROT</name>
<keyword evidence="1" id="KW-0472">Membrane</keyword>
<protein>
    <recommendedName>
        <fullName evidence="4">Methylamine utilization protein MauE</fullName>
    </recommendedName>
</protein>
<evidence type="ECO:0000256" key="1">
    <source>
        <dbReference type="SAM" id="Phobius"/>
    </source>
</evidence>